<dbReference type="InterPro" id="IPR001611">
    <property type="entry name" value="Leu-rich_rpt"/>
</dbReference>
<evidence type="ECO:0000256" key="2">
    <source>
        <dbReference type="ARBA" id="ARBA00022737"/>
    </source>
</evidence>
<feature type="region of interest" description="Disordered" evidence="3">
    <location>
        <begin position="52"/>
        <end position="121"/>
    </location>
</feature>
<feature type="non-terminal residue" evidence="5">
    <location>
        <position position="1"/>
    </location>
</feature>
<keyword evidence="4" id="KW-1133">Transmembrane helix</keyword>
<keyword evidence="6" id="KW-1185">Reference proteome</keyword>
<evidence type="ECO:0000313" key="5">
    <source>
        <dbReference type="EMBL" id="GMT07467.1"/>
    </source>
</evidence>
<organism evidence="5 6">
    <name type="scientific">Pristionchus entomophagus</name>
    <dbReference type="NCBI Taxonomy" id="358040"/>
    <lineage>
        <taxon>Eukaryota</taxon>
        <taxon>Metazoa</taxon>
        <taxon>Ecdysozoa</taxon>
        <taxon>Nematoda</taxon>
        <taxon>Chromadorea</taxon>
        <taxon>Rhabditida</taxon>
        <taxon>Rhabditina</taxon>
        <taxon>Diplogasteromorpha</taxon>
        <taxon>Diplogasteroidea</taxon>
        <taxon>Neodiplogasteridae</taxon>
        <taxon>Pristionchus</taxon>
    </lineage>
</organism>
<keyword evidence="4" id="KW-0812">Transmembrane</keyword>
<protein>
    <submittedName>
        <fullName evidence="5">Uncharacterized protein</fullName>
    </submittedName>
</protein>
<feature type="compositionally biased region" description="Basic and acidic residues" evidence="3">
    <location>
        <begin position="567"/>
        <end position="578"/>
    </location>
</feature>
<dbReference type="PANTHER" id="PTHR24366:SF96">
    <property type="entry name" value="LEUCINE RICH REPEAT CONTAINING 53"/>
    <property type="match status" value="1"/>
</dbReference>
<reference evidence="5" key="1">
    <citation type="submission" date="2023-10" db="EMBL/GenBank/DDBJ databases">
        <title>Genome assembly of Pristionchus species.</title>
        <authorList>
            <person name="Yoshida K."/>
            <person name="Sommer R.J."/>
        </authorList>
    </citation>
    <scope>NUCLEOTIDE SEQUENCE</scope>
    <source>
        <strain evidence="5">RS0144</strain>
    </source>
</reference>
<feature type="transmembrane region" description="Helical" evidence="4">
    <location>
        <begin position="515"/>
        <end position="536"/>
    </location>
</feature>
<evidence type="ECO:0000256" key="3">
    <source>
        <dbReference type="SAM" id="MobiDB-lite"/>
    </source>
</evidence>
<sequence>IPISGRRAYHSTAQVSRRFRPYTNIGSSAMKLRVLILLGLATVSIVAARKTEVSAESLGEEEPDEYEYEEPETVLHRKKTKINEHISKKTQEFLERRKDDKDSNELEPKGKKEKKEEADESDKPLLICDGTKLEACTCEINEVNCVNIIFEDDSGMSSADVALSKENKNLEGFKPLVAHFEDNVITRLQRNRMPEGMEESLAAIYLQRNKISRIDARAFDGFLNISKIVLSKNWLKTIRSDMFAGDLEKTLHTLDLSYNRIKVTEKSPFRKLKNLKKLVLDGNELVLDEDFFEGLDKLETLSMDECDFDDKNMPKGLFEPFKNLKKLSLRGNKFTEVPEILEEIKHLQILDLSETSIAELHRQSFVGEPELTTLYFEYMPFLASIQDSAFCGLTHLKTLSFHNSSKLTIIDENAFGFMEFVDDRAKSLIDLKLSKSNISTLSTFMLEYDTLERLDLDRSPLNCTCDMIFLRNVKFPSGFATNARCAYPKEMNGKYLDQALTKELCGSRYARGYRFFFALFGVISAAIFVTAGYIMFNKGYRFTNIRNIPMPSLPGANSAYTNLSRQEENELSGEKIPESPRTLVDNTPDFQPRAQMV</sequence>
<comment type="caution">
    <text evidence="5">The sequence shown here is derived from an EMBL/GenBank/DDBJ whole genome shotgun (WGS) entry which is preliminary data.</text>
</comment>
<proteinExistence type="predicted"/>
<accession>A0AAV5UMD3</accession>
<dbReference type="PANTHER" id="PTHR24366">
    <property type="entry name" value="IG(IMMUNOGLOBULIN) AND LRR(LEUCINE RICH REPEAT) DOMAINS"/>
    <property type="match status" value="1"/>
</dbReference>
<dbReference type="Pfam" id="PF13855">
    <property type="entry name" value="LRR_8"/>
    <property type="match status" value="2"/>
</dbReference>
<keyword evidence="2" id="KW-0677">Repeat</keyword>
<feature type="compositionally biased region" description="Acidic residues" evidence="3">
    <location>
        <begin position="58"/>
        <end position="72"/>
    </location>
</feature>
<dbReference type="PROSITE" id="PS51450">
    <property type="entry name" value="LRR"/>
    <property type="match status" value="2"/>
</dbReference>
<name>A0AAV5UMD3_9BILA</name>
<dbReference type="EMBL" id="BTSX01000006">
    <property type="protein sequence ID" value="GMT07467.1"/>
    <property type="molecule type" value="Genomic_DNA"/>
</dbReference>
<keyword evidence="1" id="KW-0433">Leucine-rich repeat</keyword>
<evidence type="ECO:0000256" key="1">
    <source>
        <dbReference type="ARBA" id="ARBA00022614"/>
    </source>
</evidence>
<keyword evidence="4" id="KW-0472">Membrane</keyword>
<dbReference type="SMART" id="SM00369">
    <property type="entry name" value="LRR_TYP"/>
    <property type="match status" value="7"/>
</dbReference>
<dbReference type="Gene3D" id="3.80.10.10">
    <property type="entry name" value="Ribonuclease Inhibitor"/>
    <property type="match status" value="2"/>
</dbReference>
<evidence type="ECO:0000256" key="4">
    <source>
        <dbReference type="SAM" id="Phobius"/>
    </source>
</evidence>
<dbReference type="InterPro" id="IPR032675">
    <property type="entry name" value="LRR_dom_sf"/>
</dbReference>
<evidence type="ECO:0000313" key="6">
    <source>
        <dbReference type="Proteomes" id="UP001432027"/>
    </source>
</evidence>
<dbReference type="InterPro" id="IPR003591">
    <property type="entry name" value="Leu-rich_rpt_typical-subtyp"/>
</dbReference>
<feature type="region of interest" description="Disordered" evidence="3">
    <location>
        <begin position="567"/>
        <end position="597"/>
    </location>
</feature>
<dbReference type="SUPFAM" id="SSF52058">
    <property type="entry name" value="L domain-like"/>
    <property type="match status" value="1"/>
</dbReference>
<dbReference type="AlphaFoldDB" id="A0AAV5UMD3"/>
<gene>
    <name evidence="5" type="ORF">PENTCL1PPCAC_29641</name>
</gene>
<dbReference type="Proteomes" id="UP001432027">
    <property type="component" value="Unassembled WGS sequence"/>
</dbReference>
<feature type="compositionally biased region" description="Basic and acidic residues" evidence="3">
    <location>
        <begin position="81"/>
        <end position="121"/>
    </location>
</feature>